<keyword evidence="1" id="KW-0732">Signal</keyword>
<evidence type="ECO:0000313" key="7">
    <source>
        <dbReference type="EMBL" id="NXD84825.1"/>
    </source>
</evidence>
<dbReference type="OrthoDB" id="8959642at2759"/>
<dbReference type="Gene3D" id="2.60.40.10">
    <property type="entry name" value="Immunoglobulins"/>
    <property type="match status" value="2"/>
</dbReference>
<dbReference type="GO" id="GO:0009986">
    <property type="term" value="C:cell surface"/>
    <property type="evidence" value="ECO:0007669"/>
    <property type="project" value="TreeGrafter"/>
</dbReference>
<dbReference type="InterPro" id="IPR052314">
    <property type="entry name" value="Immune_rcpt_domain"/>
</dbReference>
<dbReference type="InterPro" id="IPR013783">
    <property type="entry name" value="Ig-like_fold"/>
</dbReference>
<feature type="domain" description="Ig-like" evidence="6">
    <location>
        <begin position="15"/>
        <end position="127"/>
    </location>
</feature>
<feature type="transmembrane region" description="Helical" evidence="5">
    <location>
        <begin position="271"/>
        <end position="294"/>
    </location>
</feature>
<dbReference type="Proteomes" id="UP000648918">
    <property type="component" value="Unassembled WGS sequence"/>
</dbReference>
<dbReference type="SUPFAM" id="SSF48726">
    <property type="entry name" value="Immunoglobulin"/>
    <property type="match status" value="2"/>
</dbReference>
<evidence type="ECO:0000259" key="6">
    <source>
        <dbReference type="PROSITE" id="PS50835"/>
    </source>
</evidence>
<dbReference type="SMART" id="SM00409">
    <property type="entry name" value="IG"/>
    <property type="match status" value="2"/>
</dbReference>
<feature type="non-terminal residue" evidence="7">
    <location>
        <position position="380"/>
    </location>
</feature>
<keyword evidence="3" id="KW-0393">Immunoglobulin domain</keyword>
<keyword evidence="8" id="KW-1185">Reference proteome</keyword>
<evidence type="ECO:0000256" key="1">
    <source>
        <dbReference type="ARBA" id="ARBA00022729"/>
    </source>
</evidence>
<feature type="non-terminal residue" evidence="7">
    <location>
        <position position="1"/>
    </location>
</feature>
<evidence type="ECO:0000256" key="3">
    <source>
        <dbReference type="ARBA" id="ARBA00023319"/>
    </source>
</evidence>
<dbReference type="InterPro" id="IPR003599">
    <property type="entry name" value="Ig_sub"/>
</dbReference>
<accession>A0A851Z1N3</accession>
<dbReference type="Pfam" id="PF07686">
    <property type="entry name" value="V-set"/>
    <property type="match status" value="2"/>
</dbReference>
<gene>
    <name evidence="7" type="primary">Trem1</name>
    <name evidence="7" type="ORF">HALSEN_R15584</name>
</gene>
<dbReference type="InterPro" id="IPR007110">
    <property type="entry name" value="Ig-like_dom"/>
</dbReference>
<keyword evidence="5" id="KW-1133">Transmembrane helix</keyword>
<dbReference type="EMBL" id="WBNJ01000374">
    <property type="protein sequence ID" value="NXD84825.1"/>
    <property type="molecule type" value="Genomic_DNA"/>
</dbReference>
<organism evidence="7 8">
    <name type="scientific">Halcyon senegalensis</name>
    <dbReference type="NCBI Taxonomy" id="342381"/>
    <lineage>
        <taxon>Eukaryota</taxon>
        <taxon>Metazoa</taxon>
        <taxon>Chordata</taxon>
        <taxon>Craniata</taxon>
        <taxon>Vertebrata</taxon>
        <taxon>Euteleostomi</taxon>
        <taxon>Archelosauria</taxon>
        <taxon>Archosauria</taxon>
        <taxon>Dinosauria</taxon>
        <taxon>Saurischia</taxon>
        <taxon>Theropoda</taxon>
        <taxon>Coelurosauria</taxon>
        <taxon>Aves</taxon>
        <taxon>Neognathae</taxon>
        <taxon>Neoaves</taxon>
        <taxon>Telluraves</taxon>
        <taxon>Coraciimorphae</taxon>
        <taxon>Coraciiformes</taxon>
        <taxon>Alcedinidae</taxon>
        <taxon>Halcyon</taxon>
    </lineage>
</organism>
<feature type="compositionally biased region" description="Basic and acidic residues" evidence="4">
    <location>
        <begin position="305"/>
        <end position="317"/>
    </location>
</feature>
<keyword evidence="5" id="KW-0812">Transmembrane</keyword>
<dbReference type="InterPro" id="IPR013106">
    <property type="entry name" value="Ig_V-set"/>
</dbReference>
<protein>
    <submittedName>
        <fullName evidence="7">TREM1 protein</fullName>
    </submittedName>
</protein>
<evidence type="ECO:0000256" key="4">
    <source>
        <dbReference type="SAM" id="MobiDB-lite"/>
    </source>
</evidence>
<keyword evidence="5" id="KW-0472">Membrane</keyword>
<dbReference type="GO" id="GO:0038023">
    <property type="term" value="F:signaling receptor activity"/>
    <property type="evidence" value="ECO:0007669"/>
    <property type="project" value="TreeGrafter"/>
</dbReference>
<dbReference type="PANTHER" id="PTHR16423">
    <property type="entry name" value="TREM-LIKE TRANSCRIPT PROTEIN"/>
    <property type="match status" value="1"/>
</dbReference>
<evidence type="ECO:0000256" key="5">
    <source>
        <dbReference type="SAM" id="Phobius"/>
    </source>
</evidence>
<dbReference type="CDD" id="cd12087">
    <property type="entry name" value="TM_EGFR-like"/>
    <property type="match status" value="1"/>
</dbReference>
<feature type="region of interest" description="Disordered" evidence="4">
    <location>
        <begin position="304"/>
        <end position="332"/>
    </location>
</feature>
<keyword evidence="2" id="KW-1015">Disulfide bond</keyword>
<dbReference type="AlphaFoldDB" id="A0A851Z1N3"/>
<name>A0A851Z1N3_9AVES</name>
<evidence type="ECO:0000256" key="2">
    <source>
        <dbReference type="ARBA" id="ARBA00023157"/>
    </source>
</evidence>
<dbReference type="PANTHER" id="PTHR16423:SF6">
    <property type="entry name" value="TRIGGERING RECEPTOR EXPRESSED ON MYELOID CELLS 2-RELATED"/>
    <property type="match status" value="1"/>
</dbReference>
<dbReference type="InterPro" id="IPR036179">
    <property type="entry name" value="Ig-like_dom_sf"/>
</dbReference>
<dbReference type="PROSITE" id="PS50835">
    <property type="entry name" value="IG_LIKE"/>
    <property type="match status" value="1"/>
</dbReference>
<sequence length="380" mass="43178">AALSAPCPSPHLISPGLQAQTPAVEERRWEGSALHIQCPYSAQLMYRYQKSWCRMTDGQWNPLLEVPFDPYAKTKRLTKGNMTIVDSQINQTLSVSMTNLQAEDSGTYSCAYHDTSRNKCLPMKMISLNVFKEMHRWELESLSVPCPYNTEMHSLSPKAWCQRGPTGCKILLKTSNTLTQSKKKSLEDRDLIQDDIQKRTFTITMQKLQAHNTGVYWCALYRNSQPTRLMEVRLSVSKSEYLLAAKWGRWQVSAPPPLLVLPPVASDVKTFIILSGVLSILFILALISTITLYVRSRKQLKRRGNREGQDIYEKPEDAAQLGSTARMESHNDDSKDLQYATLNFPSQLSPEDTLYCNVEPSQAHRKAREENVDYAIIALK</sequence>
<evidence type="ECO:0000313" key="8">
    <source>
        <dbReference type="Proteomes" id="UP000648918"/>
    </source>
</evidence>
<reference evidence="7" key="1">
    <citation type="submission" date="2019-09" db="EMBL/GenBank/DDBJ databases">
        <title>Bird 10,000 Genomes (B10K) Project - Family phase.</title>
        <authorList>
            <person name="Zhang G."/>
        </authorList>
    </citation>
    <scope>NUCLEOTIDE SEQUENCE</scope>
    <source>
        <strain evidence="7">B10K-DU-024-03</strain>
        <tissue evidence="7">Muscle</tissue>
    </source>
</reference>
<comment type="caution">
    <text evidence="7">The sequence shown here is derived from an EMBL/GenBank/DDBJ whole genome shotgun (WGS) entry which is preliminary data.</text>
</comment>
<proteinExistence type="predicted"/>